<accession>A0A0J7KUT0</accession>
<evidence type="ECO:0000313" key="3">
    <source>
        <dbReference type="EMBL" id="KMQ94019.1"/>
    </source>
</evidence>
<name>A0A0J7KUT0_LASNI</name>
<feature type="compositionally biased region" description="Basic and acidic residues" evidence="2">
    <location>
        <begin position="489"/>
        <end position="505"/>
    </location>
</feature>
<comment type="caution">
    <text evidence="3">The sequence shown here is derived from an EMBL/GenBank/DDBJ whole genome shotgun (WGS) entry which is preliminary data.</text>
</comment>
<evidence type="ECO:0000313" key="4">
    <source>
        <dbReference type="Proteomes" id="UP000036403"/>
    </source>
</evidence>
<feature type="region of interest" description="Disordered" evidence="2">
    <location>
        <begin position="455"/>
        <end position="551"/>
    </location>
</feature>
<feature type="compositionally biased region" description="Low complexity" evidence="2">
    <location>
        <begin position="143"/>
        <end position="159"/>
    </location>
</feature>
<feature type="compositionally biased region" description="Basic and acidic residues" evidence="2">
    <location>
        <begin position="211"/>
        <end position="221"/>
    </location>
</feature>
<feature type="compositionally biased region" description="Basic and acidic residues" evidence="2">
    <location>
        <begin position="469"/>
        <end position="478"/>
    </location>
</feature>
<keyword evidence="1" id="KW-0175">Coiled coil</keyword>
<feature type="compositionally biased region" description="Polar residues" evidence="2">
    <location>
        <begin position="125"/>
        <end position="139"/>
    </location>
</feature>
<feature type="coiled-coil region" evidence="1">
    <location>
        <begin position="654"/>
        <end position="693"/>
    </location>
</feature>
<feature type="compositionally biased region" description="Basic residues" evidence="2">
    <location>
        <begin position="566"/>
        <end position="575"/>
    </location>
</feature>
<feature type="region of interest" description="Disordered" evidence="2">
    <location>
        <begin position="63"/>
        <end position="234"/>
    </location>
</feature>
<evidence type="ECO:0000256" key="2">
    <source>
        <dbReference type="SAM" id="MobiDB-lite"/>
    </source>
</evidence>
<dbReference type="OrthoDB" id="7689914at2759"/>
<feature type="compositionally biased region" description="Basic and acidic residues" evidence="2">
    <location>
        <begin position="530"/>
        <end position="551"/>
    </location>
</feature>
<feature type="compositionally biased region" description="Acidic residues" evidence="2">
    <location>
        <begin position="91"/>
        <end position="100"/>
    </location>
</feature>
<dbReference type="Proteomes" id="UP000036403">
    <property type="component" value="Unassembled WGS sequence"/>
</dbReference>
<protein>
    <submittedName>
        <fullName evidence="3">Uncharacterized protein</fullName>
    </submittedName>
</protein>
<dbReference type="AlphaFoldDB" id="A0A0J7KUT0"/>
<evidence type="ECO:0000256" key="1">
    <source>
        <dbReference type="SAM" id="Coils"/>
    </source>
</evidence>
<feature type="compositionally biased region" description="Basic and acidic residues" evidence="2">
    <location>
        <begin position="21"/>
        <end position="34"/>
    </location>
</feature>
<dbReference type="PaxDb" id="67767-A0A0J7KUT0"/>
<feature type="region of interest" description="Disordered" evidence="2">
    <location>
        <begin position="566"/>
        <end position="654"/>
    </location>
</feature>
<feature type="region of interest" description="Disordered" evidence="2">
    <location>
        <begin position="21"/>
        <end position="42"/>
    </location>
</feature>
<gene>
    <name evidence="3" type="ORF">RF55_5848</name>
</gene>
<organism evidence="3 4">
    <name type="scientific">Lasius niger</name>
    <name type="common">Black garden ant</name>
    <dbReference type="NCBI Taxonomy" id="67767"/>
    <lineage>
        <taxon>Eukaryota</taxon>
        <taxon>Metazoa</taxon>
        <taxon>Ecdysozoa</taxon>
        <taxon>Arthropoda</taxon>
        <taxon>Hexapoda</taxon>
        <taxon>Insecta</taxon>
        <taxon>Pterygota</taxon>
        <taxon>Neoptera</taxon>
        <taxon>Endopterygota</taxon>
        <taxon>Hymenoptera</taxon>
        <taxon>Apocrita</taxon>
        <taxon>Aculeata</taxon>
        <taxon>Formicoidea</taxon>
        <taxon>Formicidae</taxon>
        <taxon>Formicinae</taxon>
        <taxon>Lasius</taxon>
        <taxon>Lasius</taxon>
    </lineage>
</organism>
<reference evidence="3 4" key="1">
    <citation type="submission" date="2015-04" db="EMBL/GenBank/DDBJ databases">
        <title>Lasius niger genome sequencing.</title>
        <authorList>
            <person name="Konorov E.A."/>
            <person name="Nikitin M.A."/>
            <person name="Kirill M.V."/>
            <person name="Chang P."/>
        </authorList>
    </citation>
    <scope>NUCLEOTIDE SEQUENCE [LARGE SCALE GENOMIC DNA]</scope>
    <source>
        <tissue evidence="3">Whole</tissue>
    </source>
</reference>
<sequence>MLSSKANAALARFKEIEEKYKMKRNEWNRQKDTDSSISSVSIIPSENLSAKLKKSSRKLKLDIKIPDMGFEGRAEETKLSSESKKSTPDEMSSEPLEDIDDKANLDVTMPSKDKSPRSTGKEESLISNVTSIQENSSIESVLDDSMISSKSLSRSKTSRGNSSTASNKSSRREERTKTAAKYEKGKESDKSSEISRGKASSGNSSITKQSRLLEKSNEKNFKVRSSPRSRERSIEEKVIIKIPKAATDRNLVRSRSSRDDSVIEESIGTVDDDSEIISELSRAKTSITARTDDSIKSSKYLAAENASVTVASQLAIESGYANDTFEDVSSSTMQSQSQREKIIDEKKKIDSAGSSTKKIDTALLEQYKYHQKNKSNRNGHVIELVALKPNATEVNLEPSNYANDLESNTNSDNVSVRLIKSPNFASSRSEKRYRQHRPESFKTNVSSAISFDENISESSESLTGVGDVMKTDEKKNSPEIRMTSVRQESGQEERGKASNKIRERAMINITEPPAADEEDIIKSNSSEANETEKENVFEESSDQRISQDAEDVLRKLHKDAFDALVKRHASSKNARKVSEKSSESKTESEIKDVMKTRQEMPREENESRSSEENKVCDRNGRKSSSQKKKKSVKVTNSKSAQTRNIGSRKEDKTLRFDEKQMRRLRKRIVELRLQQEREDLQKYLQELKNSRLESGSTQSYFSPLEFPKIAEFKQPEAIDLESKLDDQHVVLRERVSAIRRCLKDQYILYRDYCTMAQAINAHYVPTTLQDAKKVNAFRYYTLYIELEF</sequence>
<feature type="compositionally biased region" description="Basic and acidic residues" evidence="2">
    <location>
        <begin position="111"/>
        <end position="124"/>
    </location>
</feature>
<proteinExistence type="predicted"/>
<feature type="compositionally biased region" description="Basic and acidic residues" evidence="2">
    <location>
        <begin position="170"/>
        <end position="196"/>
    </location>
</feature>
<feature type="compositionally biased region" description="Basic and acidic residues" evidence="2">
    <location>
        <begin position="63"/>
        <end position="88"/>
    </location>
</feature>
<keyword evidence="4" id="KW-1185">Reference proteome</keyword>
<dbReference type="EMBL" id="LBMM01003057">
    <property type="protein sequence ID" value="KMQ94019.1"/>
    <property type="molecule type" value="Genomic_DNA"/>
</dbReference>
<feature type="compositionally biased region" description="Polar residues" evidence="2">
    <location>
        <begin position="198"/>
        <end position="210"/>
    </location>
</feature>
<feature type="compositionally biased region" description="Basic and acidic residues" evidence="2">
    <location>
        <begin position="576"/>
        <end position="620"/>
    </location>
</feature>